<protein>
    <submittedName>
        <fullName evidence="2">Uncharacterized protein</fullName>
    </submittedName>
</protein>
<proteinExistence type="predicted"/>
<evidence type="ECO:0000256" key="1">
    <source>
        <dbReference type="SAM" id="Phobius"/>
    </source>
</evidence>
<organism evidence="2 3">
    <name type="scientific">Datura stramonium</name>
    <name type="common">Jimsonweed</name>
    <name type="synonym">Common thornapple</name>
    <dbReference type="NCBI Taxonomy" id="4076"/>
    <lineage>
        <taxon>Eukaryota</taxon>
        <taxon>Viridiplantae</taxon>
        <taxon>Streptophyta</taxon>
        <taxon>Embryophyta</taxon>
        <taxon>Tracheophyta</taxon>
        <taxon>Spermatophyta</taxon>
        <taxon>Magnoliopsida</taxon>
        <taxon>eudicotyledons</taxon>
        <taxon>Gunneridae</taxon>
        <taxon>Pentapetalae</taxon>
        <taxon>asterids</taxon>
        <taxon>lamiids</taxon>
        <taxon>Solanales</taxon>
        <taxon>Solanaceae</taxon>
        <taxon>Solanoideae</taxon>
        <taxon>Datureae</taxon>
        <taxon>Datura</taxon>
    </lineage>
</organism>
<keyword evidence="3" id="KW-1185">Reference proteome</keyword>
<gene>
    <name evidence="2" type="ORF">HAX54_047502</name>
</gene>
<reference evidence="2 3" key="1">
    <citation type="journal article" date="2021" name="BMC Genomics">
        <title>Datura genome reveals duplications of psychoactive alkaloid biosynthetic genes and high mutation rate following tissue culture.</title>
        <authorList>
            <person name="Rajewski A."/>
            <person name="Carter-House D."/>
            <person name="Stajich J."/>
            <person name="Litt A."/>
        </authorList>
    </citation>
    <scope>NUCLEOTIDE SEQUENCE [LARGE SCALE GENOMIC DNA]</scope>
    <source>
        <strain evidence="2">AR-01</strain>
    </source>
</reference>
<sequence length="65" mass="7645">VSKFHCFVESIRFTVADFGIDFSFLIPQAGLLLYIYLRIPSQFHIFVLPYNLLNPFYIDNLLCIK</sequence>
<dbReference type="EMBL" id="JACEIK010000768">
    <property type="protein sequence ID" value="MCD7461979.1"/>
    <property type="molecule type" value="Genomic_DNA"/>
</dbReference>
<keyword evidence="1" id="KW-1133">Transmembrane helix</keyword>
<evidence type="ECO:0000313" key="2">
    <source>
        <dbReference type="EMBL" id="MCD7461979.1"/>
    </source>
</evidence>
<comment type="caution">
    <text evidence="2">The sequence shown here is derived from an EMBL/GenBank/DDBJ whole genome shotgun (WGS) entry which is preliminary data.</text>
</comment>
<feature type="transmembrane region" description="Helical" evidence="1">
    <location>
        <begin position="18"/>
        <end position="37"/>
    </location>
</feature>
<keyword evidence="1" id="KW-0812">Transmembrane</keyword>
<accession>A0ABS8SU13</accession>
<keyword evidence="1" id="KW-0472">Membrane</keyword>
<dbReference type="Proteomes" id="UP000823775">
    <property type="component" value="Unassembled WGS sequence"/>
</dbReference>
<evidence type="ECO:0000313" key="3">
    <source>
        <dbReference type="Proteomes" id="UP000823775"/>
    </source>
</evidence>
<name>A0ABS8SU13_DATST</name>
<feature type="non-terminal residue" evidence="2">
    <location>
        <position position="1"/>
    </location>
</feature>